<dbReference type="Proteomes" id="UP000634136">
    <property type="component" value="Unassembled WGS sequence"/>
</dbReference>
<evidence type="ECO:0000313" key="1">
    <source>
        <dbReference type="EMBL" id="KAF7842302.1"/>
    </source>
</evidence>
<keyword evidence="2" id="KW-1185">Reference proteome</keyword>
<accession>A0A834XDN1</accession>
<proteinExistence type="predicted"/>
<organism evidence="1 2">
    <name type="scientific">Senna tora</name>
    <dbReference type="NCBI Taxonomy" id="362788"/>
    <lineage>
        <taxon>Eukaryota</taxon>
        <taxon>Viridiplantae</taxon>
        <taxon>Streptophyta</taxon>
        <taxon>Embryophyta</taxon>
        <taxon>Tracheophyta</taxon>
        <taxon>Spermatophyta</taxon>
        <taxon>Magnoliopsida</taxon>
        <taxon>eudicotyledons</taxon>
        <taxon>Gunneridae</taxon>
        <taxon>Pentapetalae</taxon>
        <taxon>rosids</taxon>
        <taxon>fabids</taxon>
        <taxon>Fabales</taxon>
        <taxon>Fabaceae</taxon>
        <taxon>Caesalpinioideae</taxon>
        <taxon>Cassia clade</taxon>
        <taxon>Senna</taxon>
    </lineage>
</organism>
<gene>
    <name evidence="1" type="ORF">G2W53_004600</name>
</gene>
<dbReference type="AlphaFoldDB" id="A0A834XDN1"/>
<reference evidence="1" key="1">
    <citation type="submission" date="2020-09" db="EMBL/GenBank/DDBJ databases">
        <title>Genome-Enabled Discovery of Anthraquinone Biosynthesis in Senna tora.</title>
        <authorList>
            <person name="Kang S.-H."/>
            <person name="Pandey R.P."/>
            <person name="Lee C.-M."/>
            <person name="Sim J.-S."/>
            <person name="Jeong J.-T."/>
            <person name="Choi B.-S."/>
            <person name="Jung M."/>
            <person name="Ginzburg D."/>
            <person name="Zhao K."/>
            <person name="Won S.Y."/>
            <person name="Oh T.-J."/>
            <person name="Yu Y."/>
            <person name="Kim N.-H."/>
            <person name="Lee O.R."/>
            <person name="Lee T.-H."/>
            <person name="Bashyal P."/>
            <person name="Kim T.-S."/>
            <person name="Lee W.-H."/>
            <person name="Kawkins C."/>
            <person name="Kim C.-K."/>
            <person name="Kim J.S."/>
            <person name="Ahn B.O."/>
            <person name="Rhee S.Y."/>
            <person name="Sohng J.K."/>
        </authorList>
    </citation>
    <scope>NUCLEOTIDE SEQUENCE</scope>
    <source>
        <tissue evidence="1">Leaf</tissue>
    </source>
</reference>
<sequence>MAKAIDDADTLLETMSSNNYQWHLDRAVVVKAVGVQGNDMFPTLFAQIAASTTEGAKVFNAYLRQQDILELLGSQGGGSLDFSDARGSSRRIKGGFLHLTDVLMTME</sequence>
<name>A0A834XDN1_9FABA</name>
<comment type="caution">
    <text evidence="1">The sequence shown here is derived from an EMBL/GenBank/DDBJ whole genome shotgun (WGS) entry which is preliminary data.</text>
</comment>
<protein>
    <submittedName>
        <fullName evidence="1">Uncharacterized protein</fullName>
    </submittedName>
</protein>
<dbReference type="EMBL" id="JAAIUW010000002">
    <property type="protein sequence ID" value="KAF7842302.1"/>
    <property type="molecule type" value="Genomic_DNA"/>
</dbReference>
<evidence type="ECO:0000313" key="2">
    <source>
        <dbReference type="Proteomes" id="UP000634136"/>
    </source>
</evidence>